<gene>
    <name evidence="1" type="ORF">PACLA_8A002528</name>
</gene>
<dbReference type="Proteomes" id="UP001152795">
    <property type="component" value="Unassembled WGS sequence"/>
</dbReference>
<reference evidence="1" key="1">
    <citation type="submission" date="2020-04" db="EMBL/GenBank/DDBJ databases">
        <authorList>
            <person name="Alioto T."/>
            <person name="Alioto T."/>
            <person name="Gomez Garrido J."/>
        </authorList>
    </citation>
    <scope>NUCLEOTIDE SEQUENCE</scope>
    <source>
        <strain evidence="1">A484AB</strain>
    </source>
</reference>
<dbReference type="OrthoDB" id="5988714at2759"/>
<dbReference type="PANTHER" id="PTHR33332">
    <property type="entry name" value="REVERSE TRANSCRIPTASE DOMAIN-CONTAINING PROTEIN"/>
    <property type="match status" value="1"/>
</dbReference>
<comment type="caution">
    <text evidence="1">The sequence shown here is derived from an EMBL/GenBank/DDBJ whole genome shotgun (WGS) entry which is preliminary data.</text>
</comment>
<feature type="non-terminal residue" evidence="1">
    <location>
        <position position="1"/>
    </location>
</feature>
<evidence type="ECO:0000313" key="1">
    <source>
        <dbReference type="EMBL" id="CAB4030275.1"/>
    </source>
</evidence>
<organism evidence="1 2">
    <name type="scientific">Paramuricea clavata</name>
    <name type="common">Red gorgonian</name>
    <name type="synonym">Violescent sea-whip</name>
    <dbReference type="NCBI Taxonomy" id="317549"/>
    <lineage>
        <taxon>Eukaryota</taxon>
        <taxon>Metazoa</taxon>
        <taxon>Cnidaria</taxon>
        <taxon>Anthozoa</taxon>
        <taxon>Octocorallia</taxon>
        <taxon>Malacalcyonacea</taxon>
        <taxon>Plexauridae</taxon>
        <taxon>Paramuricea</taxon>
    </lineage>
</organism>
<accession>A0A7D9LAI1</accession>
<dbReference type="InterPro" id="IPR000477">
    <property type="entry name" value="RT_dom"/>
</dbReference>
<protein>
    <submittedName>
        <fullName evidence="1">Uncharacterized protein</fullName>
    </submittedName>
</protein>
<dbReference type="EMBL" id="CACRXK020016752">
    <property type="protein sequence ID" value="CAB4030275.1"/>
    <property type="molecule type" value="Genomic_DNA"/>
</dbReference>
<name>A0A7D9LAI1_PARCT</name>
<sequence>RSQRIVFDGVTSESCDVRFGVPQGSCLGPLLFVMYASKLFEIVQAHLPDAHGFADDTQLYLSFNPNNPAHQTEAVSAMEGCISDLRKWMYQDKLKLNDDKTEFLIIGSRQQILKVNPCTIRVGNTEITPVSEARNLGSWFDSNLSMSTHISKSCGATFCWLHKIKRISKFLAKDQLEMILHAFVTSRIDYCNGLLYGLPDCDIVKLQRVQNAAELQRVQNVFLIQSYYACFTGTTLVAS</sequence>
<dbReference type="AlphaFoldDB" id="A0A7D9LAI1"/>
<dbReference type="Pfam" id="PF00078">
    <property type="entry name" value="RVT_1"/>
    <property type="match status" value="1"/>
</dbReference>
<keyword evidence="2" id="KW-1185">Reference proteome</keyword>
<proteinExistence type="predicted"/>
<evidence type="ECO:0000313" key="2">
    <source>
        <dbReference type="Proteomes" id="UP001152795"/>
    </source>
</evidence>
<dbReference type="PROSITE" id="PS50878">
    <property type="entry name" value="RT_POL"/>
    <property type="match status" value="1"/>
</dbReference>